<keyword evidence="4 9" id="KW-0812">Transmembrane</keyword>
<comment type="subcellular location">
    <subcellularLocation>
        <location evidence="1">Endoplasmic reticulum membrane</location>
        <topology evidence="1">Multi-pass membrane protein</topology>
    </subcellularLocation>
</comment>
<evidence type="ECO:0000256" key="4">
    <source>
        <dbReference type="ARBA" id="ARBA00022692"/>
    </source>
</evidence>
<dbReference type="Pfam" id="PF08449">
    <property type="entry name" value="UAA"/>
    <property type="match status" value="1"/>
</dbReference>
<dbReference type="OMA" id="KSHELFW"/>
<keyword evidence="3" id="KW-0813">Transport</keyword>
<dbReference type="eggNOG" id="KOG1580">
    <property type="taxonomic scope" value="Eukaryota"/>
</dbReference>
<dbReference type="GO" id="GO:0005460">
    <property type="term" value="F:UDP-glucose transmembrane transporter activity"/>
    <property type="evidence" value="ECO:0007669"/>
    <property type="project" value="TreeGrafter"/>
</dbReference>
<gene>
    <name evidence="10" type="ORF">THAOC_00607</name>
</gene>
<feature type="transmembrane region" description="Helical" evidence="9">
    <location>
        <begin position="319"/>
        <end position="339"/>
    </location>
</feature>
<feature type="transmembrane region" description="Helical" evidence="9">
    <location>
        <begin position="159"/>
        <end position="178"/>
    </location>
</feature>
<feature type="compositionally biased region" description="Polar residues" evidence="8">
    <location>
        <begin position="77"/>
        <end position="94"/>
    </location>
</feature>
<reference evidence="10 11" key="1">
    <citation type="journal article" date="2012" name="Genome Biol.">
        <title>Genome and low-iron response of an oceanic diatom adapted to chronic iron limitation.</title>
        <authorList>
            <person name="Lommer M."/>
            <person name="Specht M."/>
            <person name="Roy A.S."/>
            <person name="Kraemer L."/>
            <person name="Andreson R."/>
            <person name="Gutowska M.A."/>
            <person name="Wolf J."/>
            <person name="Bergner S.V."/>
            <person name="Schilhabel M.B."/>
            <person name="Klostermeier U.C."/>
            <person name="Beiko R.G."/>
            <person name="Rosenstiel P."/>
            <person name="Hippler M."/>
            <person name="Laroche J."/>
        </authorList>
    </citation>
    <scope>NUCLEOTIDE SEQUENCE [LARGE SCALE GENOMIC DNA]</scope>
    <source>
        <strain evidence="10 11">CCMP1005</strain>
    </source>
</reference>
<dbReference type="InterPro" id="IPR013657">
    <property type="entry name" value="SCL35B1-4/HUT1"/>
</dbReference>
<evidence type="ECO:0000256" key="7">
    <source>
        <dbReference type="ARBA" id="ARBA00023136"/>
    </source>
</evidence>
<keyword evidence="11" id="KW-1185">Reference proteome</keyword>
<dbReference type="GO" id="GO:0005459">
    <property type="term" value="F:UDP-galactose transmembrane transporter activity"/>
    <property type="evidence" value="ECO:0007669"/>
    <property type="project" value="TreeGrafter"/>
</dbReference>
<proteinExistence type="inferred from homology"/>
<comment type="caution">
    <text evidence="10">The sequence shown here is derived from an EMBL/GenBank/DDBJ whole genome shotgun (WGS) entry which is preliminary data.</text>
</comment>
<accession>K0TFN2</accession>
<name>K0TFN2_THAOC</name>
<keyword evidence="6 9" id="KW-1133">Transmembrane helix</keyword>
<dbReference type="SUPFAM" id="SSF103481">
    <property type="entry name" value="Multidrug resistance efflux transporter EmrE"/>
    <property type="match status" value="1"/>
</dbReference>
<dbReference type="GO" id="GO:0000139">
    <property type="term" value="C:Golgi membrane"/>
    <property type="evidence" value="ECO:0007669"/>
    <property type="project" value="TreeGrafter"/>
</dbReference>
<evidence type="ECO:0000256" key="2">
    <source>
        <dbReference type="ARBA" id="ARBA00010694"/>
    </source>
</evidence>
<dbReference type="EMBL" id="AGNL01000724">
    <property type="protein sequence ID" value="EJK77553.1"/>
    <property type="molecule type" value="Genomic_DNA"/>
</dbReference>
<evidence type="ECO:0008006" key="12">
    <source>
        <dbReference type="Google" id="ProtNLM"/>
    </source>
</evidence>
<dbReference type="PANTHER" id="PTHR10778">
    <property type="entry name" value="SOLUTE CARRIER FAMILY 35 MEMBER B"/>
    <property type="match status" value="1"/>
</dbReference>
<evidence type="ECO:0000256" key="9">
    <source>
        <dbReference type="SAM" id="Phobius"/>
    </source>
</evidence>
<evidence type="ECO:0000256" key="6">
    <source>
        <dbReference type="ARBA" id="ARBA00022989"/>
    </source>
</evidence>
<sequence length="478" mass="51062">MKAPVVITAGGVNSNAKRKKRNPKNKLSLKTSIDESGNDSTPPSTNRFVAPSHAHASPRNVGWGVIDQRRLTIFPSSRLNTPADSSIDPTNGASDRSLDDSTKDIAPGGEGEDDETESKTSNSEYFWLAFCFFGIMGSFVAYGLLLEFATSGGKHLHELSFLFVTSLLYTMTASVGRYARAEKPSTIPPAQFAVLGLTSMGSTFFSVRALRYVIYPIQVLAKSCKPVPVMLMGALMGKKYPIKKYIKVVFIVGGVGLFMGGGDKKKDDLEDDKDASSQLIGVTLLFISLCFDGGTGAYEDKLMSVHSVGPFDLMYNIQLGKTILAGIGLIVLNQVHVFAQMCQDMGFLLVALGLSGAVGQVFIFVTIAKFGALTCSIIGLARKVTTLVASIYFYGHHLNSIQALGLFISVGAMSSNFFDKKKGGGGHGDGSHGGGGEEGKSRCQTNDDAAQEEATPMLPSVEECDAQTSAIEMGNFKR</sequence>
<dbReference type="InterPro" id="IPR037185">
    <property type="entry name" value="EmrE-like"/>
</dbReference>
<feature type="region of interest" description="Disordered" evidence="8">
    <location>
        <begin position="423"/>
        <end position="478"/>
    </location>
</feature>
<dbReference type="AlphaFoldDB" id="K0TFN2"/>
<feature type="region of interest" description="Disordered" evidence="8">
    <location>
        <begin position="77"/>
        <end position="118"/>
    </location>
</feature>
<feature type="transmembrane region" description="Helical" evidence="9">
    <location>
        <begin position="277"/>
        <end position="298"/>
    </location>
</feature>
<evidence type="ECO:0000313" key="10">
    <source>
        <dbReference type="EMBL" id="EJK77553.1"/>
    </source>
</evidence>
<organism evidence="10 11">
    <name type="scientific">Thalassiosira oceanica</name>
    <name type="common">Marine diatom</name>
    <dbReference type="NCBI Taxonomy" id="159749"/>
    <lineage>
        <taxon>Eukaryota</taxon>
        <taxon>Sar</taxon>
        <taxon>Stramenopiles</taxon>
        <taxon>Ochrophyta</taxon>
        <taxon>Bacillariophyta</taxon>
        <taxon>Coscinodiscophyceae</taxon>
        <taxon>Thalassiosirophycidae</taxon>
        <taxon>Thalassiosirales</taxon>
        <taxon>Thalassiosiraceae</taxon>
        <taxon>Thalassiosira</taxon>
    </lineage>
</organism>
<dbReference type="PANTHER" id="PTHR10778:SF10">
    <property type="entry name" value="SOLUTE CARRIER FAMILY 35 MEMBER B1"/>
    <property type="match status" value="1"/>
</dbReference>
<keyword evidence="5" id="KW-0256">Endoplasmic reticulum</keyword>
<feature type="transmembrane region" description="Helical" evidence="9">
    <location>
        <begin position="190"/>
        <end position="210"/>
    </location>
</feature>
<dbReference type="GO" id="GO:0005789">
    <property type="term" value="C:endoplasmic reticulum membrane"/>
    <property type="evidence" value="ECO:0007669"/>
    <property type="project" value="UniProtKB-SubCell"/>
</dbReference>
<evidence type="ECO:0000256" key="1">
    <source>
        <dbReference type="ARBA" id="ARBA00004477"/>
    </source>
</evidence>
<feature type="compositionally biased region" description="Polar residues" evidence="8">
    <location>
        <begin position="34"/>
        <end position="47"/>
    </location>
</feature>
<comment type="similarity">
    <text evidence="2">Belongs to the nucleotide-sugar transporter family. SLC35B subfamily.</text>
</comment>
<feature type="transmembrane region" description="Helical" evidence="9">
    <location>
        <begin position="345"/>
        <end position="365"/>
    </location>
</feature>
<evidence type="ECO:0000256" key="8">
    <source>
        <dbReference type="SAM" id="MobiDB-lite"/>
    </source>
</evidence>
<protein>
    <recommendedName>
        <fullName evidence="12">Sugar phosphate transporter domain-containing protein</fullName>
    </recommendedName>
</protein>
<dbReference type="OrthoDB" id="78344at2759"/>
<dbReference type="Proteomes" id="UP000266841">
    <property type="component" value="Unassembled WGS sequence"/>
</dbReference>
<feature type="transmembrane region" description="Helical" evidence="9">
    <location>
        <begin position="245"/>
        <end position="262"/>
    </location>
</feature>
<evidence type="ECO:0000256" key="3">
    <source>
        <dbReference type="ARBA" id="ARBA00022448"/>
    </source>
</evidence>
<feature type="compositionally biased region" description="Gly residues" evidence="8">
    <location>
        <begin position="425"/>
        <end position="434"/>
    </location>
</feature>
<feature type="transmembrane region" description="Helical" evidence="9">
    <location>
        <begin position="125"/>
        <end position="147"/>
    </location>
</feature>
<evidence type="ECO:0000313" key="11">
    <source>
        <dbReference type="Proteomes" id="UP000266841"/>
    </source>
</evidence>
<feature type="region of interest" description="Disordered" evidence="8">
    <location>
        <begin position="1"/>
        <end position="61"/>
    </location>
</feature>
<keyword evidence="7 9" id="KW-0472">Membrane</keyword>
<evidence type="ECO:0000256" key="5">
    <source>
        <dbReference type="ARBA" id="ARBA00022824"/>
    </source>
</evidence>